<dbReference type="SUPFAM" id="SSF88946">
    <property type="entry name" value="Sigma2 domain of RNA polymerase sigma factors"/>
    <property type="match status" value="1"/>
</dbReference>
<dbReference type="Pfam" id="PF08281">
    <property type="entry name" value="Sigma70_r4_2"/>
    <property type="match status" value="1"/>
</dbReference>
<keyword evidence="2" id="KW-0805">Transcription regulation</keyword>
<dbReference type="InterPro" id="IPR007627">
    <property type="entry name" value="RNA_pol_sigma70_r2"/>
</dbReference>
<evidence type="ECO:0000259" key="5">
    <source>
        <dbReference type="Pfam" id="PF04542"/>
    </source>
</evidence>
<dbReference type="Gene3D" id="1.10.10.10">
    <property type="entry name" value="Winged helix-like DNA-binding domain superfamily/Winged helix DNA-binding domain"/>
    <property type="match status" value="1"/>
</dbReference>
<dbReference type="Gene3D" id="1.10.1740.10">
    <property type="match status" value="1"/>
</dbReference>
<dbReference type="GO" id="GO:0016987">
    <property type="term" value="F:sigma factor activity"/>
    <property type="evidence" value="ECO:0007669"/>
    <property type="project" value="UniProtKB-KW"/>
</dbReference>
<dbReference type="PANTHER" id="PTHR43133:SF46">
    <property type="entry name" value="RNA POLYMERASE SIGMA-70 FACTOR ECF SUBFAMILY"/>
    <property type="match status" value="1"/>
</dbReference>
<feature type="domain" description="RNA polymerase sigma-70 region 2" evidence="5">
    <location>
        <begin position="33"/>
        <end position="94"/>
    </location>
</feature>
<evidence type="ECO:0000313" key="7">
    <source>
        <dbReference type="EMBL" id="OIR13156.1"/>
    </source>
</evidence>
<keyword evidence="3" id="KW-0731">Sigma factor</keyword>
<dbReference type="GO" id="GO:0006352">
    <property type="term" value="P:DNA-templated transcription initiation"/>
    <property type="evidence" value="ECO:0007669"/>
    <property type="project" value="InterPro"/>
</dbReference>
<organism evidence="7">
    <name type="scientific">mine drainage metagenome</name>
    <dbReference type="NCBI Taxonomy" id="410659"/>
    <lineage>
        <taxon>unclassified sequences</taxon>
        <taxon>metagenomes</taxon>
        <taxon>ecological metagenomes</taxon>
    </lineage>
</organism>
<protein>
    <submittedName>
        <fullName evidence="7">ECF RNA polymerase sigma factor RpoE</fullName>
    </submittedName>
</protein>
<dbReference type="NCBIfam" id="TIGR02985">
    <property type="entry name" value="Sig70_bacteroi1"/>
    <property type="match status" value="1"/>
</dbReference>
<dbReference type="SUPFAM" id="SSF88659">
    <property type="entry name" value="Sigma3 and sigma4 domains of RNA polymerase sigma factors"/>
    <property type="match status" value="1"/>
</dbReference>
<dbReference type="InterPro" id="IPR014327">
    <property type="entry name" value="RNA_pol_sigma70_bacteroid"/>
</dbReference>
<dbReference type="AlphaFoldDB" id="A0A1J5THG8"/>
<evidence type="ECO:0000256" key="4">
    <source>
        <dbReference type="ARBA" id="ARBA00023163"/>
    </source>
</evidence>
<dbReference type="EMBL" id="MLJW01000015">
    <property type="protein sequence ID" value="OIR13156.1"/>
    <property type="molecule type" value="Genomic_DNA"/>
</dbReference>
<dbReference type="InterPro" id="IPR013325">
    <property type="entry name" value="RNA_pol_sigma_r2"/>
</dbReference>
<dbReference type="Pfam" id="PF04542">
    <property type="entry name" value="Sigma70_r2"/>
    <property type="match status" value="1"/>
</dbReference>
<dbReference type="InterPro" id="IPR013324">
    <property type="entry name" value="RNA_pol_sigma_r3/r4-like"/>
</dbReference>
<gene>
    <name evidence="7" type="primary">rpoE_7</name>
    <name evidence="7" type="ORF">GALL_55410</name>
</gene>
<feature type="domain" description="RNA polymerase sigma factor 70 region 4 type 2" evidence="6">
    <location>
        <begin position="128"/>
        <end position="179"/>
    </location>
</feature>
<keyword evidence="4" id="KW-0804">Transcription</keyword>
<accession>A0A1J5THG8</accession>
<evidence type="ECO:0000259" key="6">
    <source>
        <dbReference type="Pfam" id="PF08281"/>
    </source>
</evidence>
<comment type="caution">
    <text evidence="7">The sequence shown here is derived from an EMBL/GenBank/DDBJ whole genome shotgun (WGS) entry which is preliminary data.</text>
</comment>
<evidence type="ECO:0000256" key="1">
    <source>
        <dbReference type="ARBA" id="ARBA00010641"/>
    </source>
</evidence>
<reference evidence="7" key="1">
    <citation type="submission" date="2016-10" db="EMBL/GenBank/DDBJ databases">
        <title>Sequence of Gallionella enrichment culture.</title>
        <authorList>
            <person name="Poehlein A."/>
            <person name="Muehling M."/>
            <person name="Daniel R."/>
        </authorList>
    </citation>
    <scope>NUCLEOTIDE SEQUENCE</scope>
</reference>
<dbReference type="GO" id="GO:0003677">
    <property type="term" value="F:DNA binding"/>
    <property type="evidence" value="ECO:0007669"/>
    <property type="project" value="InterPro"/>
</dbReference>
<comment type="similarity">
    <text evidence="1">Belongs to the sigma-70 factor family. ECF subfamily.</text>
</comment>
<dbReference type="InterPro" id="IPR036388">
    <property type="entry name" value="WH-like_DNA-bd_sf"/>
</dbReference>
<dbReference type="NCBIfam" id="TIGR02937">
    <property type="entry name" value="sigma70-ECF"/>
    <property type="match status" value="1"/>
</dbReference>
<dbReference type="PANTHER" id="PTHR43133">
    <property type="entry name" value="RNA POLYMERASE ECF-TYPE SIGMA FACTO"/>
    <property type="match status" value="1"/>
</dbReference>
<proteinExistence type="inferred from homology"/>
<name>A0A1J5THG8_9ZZZZ</name>
<evidence type="ECO:0000256" key="2">
    <source>
        <dbReference type="ARBA" id="ARBA00023015"/>
    </source>
</evidence>
<evidence type="ECO:0000256" key="3">
    <source>
        <dbReference type="ARBA" id="ARBA00023082"/>
    </source>
</evidence>
<dbReference type="InterPro" id="IPR013249">
    <property type="entry name" value="RNA_pol_sigma70_r4_t2"/>
</dbReference>
<dbReference type="InterPro" id="IPR039425">
    <property type="entry name" value="RNA_pol_sigma-70-like"/>
</dbReference>
<dbReference type="CDD" id="cd06171">
    <property type="entry name" value="Sigma70_r4"/>
    <property type="match status" value="1"/>
</dbReference>
<dbReference type="InterPro" id="IPR014284">
    <property type="entry name" value="RNA_pol_sigma-70_dom"/>
</dbReference>
<sequence length="189" mass="22190">MKSTPAYQNESFIIERLRSGDVNIFEWLFKNKYKGLCYYATKLLGNTSAAEEIVSETFAEIWEKKEKIVFTSSVNAYLYATVHNKSINLLKRQKTITAYNKFLFETKQEFNPADIPDQIFQEKDITAEIDNAIKLLPEKCREIFMLSRFENKKYREIAELLGISIKTVENQMSIALEKLRKHLQHIMML</sequence>